<evidence type="ECO:0000259" key="3">
    <source>
        <dbReference type="Pfam" id="PF08161"/>
    </source>
</evidence>
<dbReference type="InterPro" id="IPR011989">
    <property type="entry name" value="ARM-like"/>
</dbReference>
<evidence type="ECO:0000313" key="5">
    <source>
        <dbReference type="EMBL" id="KAG8371962.1"/>
    </source>
</evidence>
<dbReference type="Pfam" id="PF25772">
    <property type="entry name" value="HEAT_RRP12_N"/>
    <property type="match status" value="1"/>
</dbReference>
<feature type="domain" description="RRP12 N-terminal HEAT" evidence="4">
    <location>
        <begin position="8"/>
        <end position="287"/>
    </location>
</feature>
<evidence type="ECO:0000256" key="2">
    <source>
        <dbReference type="SAM" id="MobiDB-lite"/>
    </source>
</evidence>
<feature type="domain" description="RRP12 HEAT" evidence="3">
    <location>
        <begin position="352"/>
        <end position="661"/>
    </location>
</feature>
<dbReference type="InterPro" id="IPR016024">
    <property type="entry name" value="ARM-type_fold"/>
</dbReference>
<reference evidence="5" key="1">
    <citation type="submission" date="2019-10" db="EMBL/GenBank/DDBJ databases">
        <authorList>
            <person name="Zhang R."/>
            <person name="Pan Y."/>
            <person name="Wang J."/>
            <person name="Ma R."/>
            <person name="Yu S."/>
        </authorList>
    </citation>
    <scope>NUCLEOTIDE SEQUENCE</scope>
    <source>
        <strain evidence="5">LA-IB0</strain>
        <tissue evidence="5">Leaf</tissue>
    </source>
</reference>
<dbReference type="InterPro" id="IPR012978">
    <property type="entry name" value="HEAT_RRP12"/>
</dbReference>
<keyword evidence="6" id="KW-1185">Reference proteome</keyword>
<evidence type="ECO:0000256" key="1">
    <source>
        <dbReference type="ARBA" id="ARBA00007690"/>
    </source>
</evidence>
<dbReference type="AlphaFoldDB" id="A0AAV6WUN6"/>
<organism evidence="5 6">
    <name type="scientific">Buddleja alternifolia</name>
    <dbReference type="NCBI Taxonomy" id="168488"/>
    <lineage>
        <taxon>Eukaryota</taxon>
        <taxon>Viridiplantae</taxon>
        <taxon>Streptophyta</taxon>
        <taxon>Embryophyta</taxon>
        <taxon>Tracheophyta</taxon>
        <taxon>Spermatophyta</taxon>
        <taxon>Magnoliopsida</taxon>
        <taxon>eudicotyledons</taxon>
        <taxon>Gunneridae</taxon>
        <taxon>Pentapetalae</taxon>
        <taxon>asterids</taxon>
        <taxon>lamiids</taxon>
        <taxon>Lamiales</taxon>
        <taxon>Scrophulariaceae</taxon>
        <taxon>Buddlejeae</taxon>
        <taxon>Buddleja</taxon>
    </lineage>
</organism>
<name>A0AAV6WUN6_9LAMI</name>
<comment type="similarity">
    <text evidence="1">Belongs to the RRP12 family.</text>
</comment>
<feature type="region of interest" description="Disordered" evidence="2">
    <location>
        <begin position="1021"/>
        <end position="1156"/>
    </location>
</feature>
<gene>
    <name evidence="5" type="ORF">BUALT_Bualt12G0017400</name>
</gene>
<feature type="compositionally biased region" description="Basic and acidic residues" evidence="2">
    <location>
        <begin position="1116"/>
        <end position="1135"/>
    </location>
</feature>
<dbReference type="Gene3D" id="1.25.10.10">
    <property type="entry name" value="Leucine-rich Repeat Variant"/>
    <property type="match status" value="1"/>
</dbReference>
<feature type="compositionally biased region" description="Basic residues" evidence="2">
    <location>
        <begin position="1142"/>
        <end position="1156"/>
    </location>
</feature>
<dbReference type="SUPFAM" id="SSF48371">
    <property type="entry name" value="ARM repeat"/>
    <property type="match status" value="1"/>
</dbReference>
<dbReference type="Pfam" id="PF08161">
    <property type="entry name" value="RRP12_HEAT"/>
    <property type="match status" value="1"/>
</dbReference>
<accession>A0AAV6WUN6</accession>
<comment type="caution">
    <text evidence="5">The sequence shown here is derived from an EMBL/GenBank/DDBJ whole genome shotgun (WGS) entry which is preliminary data.</text>
</comment>
<evidence type="ECO:0008006" key="7">
    <source>
        <dbReference type="Google" id="ProtNLM"/>
    </source>
</evidence>
<protein>
    <recommendedName>
        <fullName evidence="7">Ribosomal RNA-processing protein 12-like conserved domain-containing protein</fullName>
    </recommendedName>
</protein>
<dbReference type="EMBL" id="WHWC01000012">
    <property type="protein sequence ID" value="KAG8371962.1"/>
    <property type="molecule type" value="Genomic_DNA"/>
</dbReference>
<sequence length="1156" mass="127383">MGDDVVEATQSFDANADICQQLLTRYAHSSAAHQRHLCATAAATRSIIQSSSLSLTPLSYFAATITSLSNSDALDATALAALTSFISIVIPLVRRGEIKPEKAGEAVGVLVRVVEESGGSIGTSSVRAVVKCVGVLVAEFCDLKEWESVALGFEWLLKFSLDKRPKVRKCAQDCLLTLFKSFESPVISEKASKLIYSLLKDHMLMAVEMSASKIVDGPKKEAMSRPEHQEVLHLLNVLKHTVPYLSLKFRTRTLSELSKILSSKFSAVTRHVFDVISMIFETSGAEVIISSAEDIFNALVSYISLGEKNPADTALFAATLAKTALDKLLDGDISKWTTYFPLLTESLVGLLSSEADIARQASIILRELIDRHVEGKSFLILESQEMEDKATYSAESKAIEATCSVFYNVLSSSSRIPNEHFFSLVAFLFLKLGESSDIFMKRILLKLGDLMNATSAGASDMKHLQDCIGSAVAVMGPEKLLSLLPLSLNTKDFSCSNIWLLPILKKNIVGSSLQFFMEHIVSLAESFEQASRKVKKSVIRQDLQAYAHGCWGLLPAFCRQPSDTHQSFGALAKLLIPFLKKDSFMLDDIAIALQELVNQNKSALTSDQGSVELTEDRRTAILDEFPMDLKTRCSYSRKIASKNMKALSSCSRELLQDLTNVLFESPPDTHRHLKGAISCLMSICDSSITKQIFISSLEKFQLLDDVSEHKKVESETKVDGEESKAGSAGRDAKRCLILELASCVVEGSGDDLVNLVFSVIMRALQANDEASQMEAYQTLSRILEKHSWFCSSQYVVVMDLLTGIKSSANITLLRSRFACLQTLLIHALMRDEDEENTKVFSILNEIILTLKDSDEEGRKAAYDALHGISSKLRNSSDVSLDGLYHKFLSMITGYLSGSSPHIKSGVVSALSVLVYSDPDMCITKPDVVPSVLELLHSKSVEIIKAVLGFVKVLVSCLKPNDVQHLLPDIVDGIIRWSSVSRHHFKTKIVVILEILMRKCGPAAVKVLAPEKYKDFMQGVIANRHGKSSSKEGGNEDTRPELPDSSPSRQQKRKRDKTANSSNEDRSSVRPWKRNGDKNQNGGKTFGRAGNSSDNGDLQKGKSNKNRNFKNISDGKNLNDRTITKQKKTDDRDKHRPGVVSKSLKHKRSGKKGQKPS</sequence>
<feature type="compositionally biased region" description="Basic and acidic residues" evidence="2">
    <location>
        <begin position="1028"/>
        <end position="1041"/>
    </location>
</feature>
<dbReference type="PANTHER" id="PTHR48412">
    <property type="entry name" value="ARM REPEAT SUPERFAMILY PROTEIN"/>
    <property type="match status" value="1"/>
</dbReference>
<proteinExistence type="inferred from homology"/>
<evidence type="ECO:0000259" key="4">
    <source>
        <dbReference type="Pfam" id="PF25772"/>
    </source>
</evidence>
<evidence type="ECO:0000313" key="6">
    <source>
        <dbReference type="Proteomes" id="UP000826271"/>
    </source>
</evidence>
<dbReference type="PANTHER" id="PTHR48412:SF1">
    <property type="entry name" value="ARM REPEAT SUPERFAMILY PROTEIN"/>
    <property type="match status" value="1"/>
</dbReference>
<dbReference type="Proteomes" id="UP000826271">
    <property type="component" value="Unassembled WGS sequence"/>
</dbReference>
<dbReference type="InterPro" id="IPR057860">
    <property type="entry name" value="HEAT_RRP12_N"/>
</dbReference>